<organism evidence="1">
    <name type="scientific">marine metagenome</name>
    <dbReference type="NCBI Taxonomy" id="408172"/>
    <lineage>
        <taxon>unclassified sequences</taxon>
        <taxon>metagenomes</taxon>
        <taxon>ecological metagenomes</taxon>
    </lineage>
</organism>
<reference evidence="1" key="1">
    <citation type="submission" date="2018-05" db="EMBL/GenBank/DDBJ databases">
        <authorList>
            <person name="Lanie J.A."/>
            <person name="Ng W.-L."/>
            <person name="Kazmierczak K.M."/>
            <person name="Andrzejewski T.M."/>
            <person name="Davidsen T.M."/>
            <person name="Wayne K.J."/>
            <person name="Tettelin H."/>
            <person name="Glass J.I."/>
            <person name="Rusch D."/>
            <person name="Podicherti R."/>
            <person name="Tsui H.-C.T."/>
            <person name="Winkler M.E."/>
        </authorList>
    </citation>
    <scope>NUCLEOTIDE SEQUENCE</scope>
</reference>
<accession>A0A381PVA3</accession>
<proteinExistence type="predicted"/>
<name>A0A381PVA3_9ZZZZ</name>
<dbReference type="AlphaFoldDB" id="A0A381PVA3"/>
<gene>
    <name evidence="1" type="ORF">METZ01_LOCUS23704</name>
</gene>
<protein>
    <submittedName>
        <fullName evidence="1">Uncharacterized protein</fullName>
    </submittedName>
</protein>
<evidence type="ECO:0000313" key="1">
    <source>
        <dbReference type="EMBL" id="SUZ70850.1"/>
    </source>
</evidence>
<dbReference type="EMBL" id="UINC01001103">
    <property type="protein sequence ID" value="SUZ70850.1"/>
    <property type="molecule type" value="Genomic_DNA"/>
</dbReference>
<sequence>MADNHQQPAVKLKVVTSNKGQFPHLFNKGKTFSRSNMKMLAQKI</sequence>